<feature type="region of interest" description="Disordered" evidence="1">
    <location>
        <begin position="1"/>
        <end position="31"/>
    </location>
</feature>
<name>D7AA36_ANCN5</name>
<dbReference type="Proteomes" id="UP000006633">
    <property type="component" value="Chromosome"/>
</dbReference>
<dbReference type="KEGG" id="sno:Snov_3549"/>
<dbReference type="AlphaFoldDB" id="D7AA36"/>
<evidence type="ECO:0000313" key="3">
    <source>
        <dbReference type="Proteomes" id="UP000006633"/>
    </source>
</evidence>
<dbReference type="HOGENOM" id="CLU_3398640_0_0_5"/>
<proteinExistence type="predicted"/>
<accession>D7AA36</accession>
<protein>
    <submittedName>
        <fullName evidence="2">Uncharacterized protein</fullName>
    </submittedName>
</protein>
<organism evidence="2 3">
    <name type="scientific">Ancylobacter novellus (strain ATCC 8093 / DSM 506 / JCM 20403 / CCM 1077 / IAM 12100 / NBRC 12443 / NCIMB 10456)</name>
    <name type="common">Starkeya novella</name>
    <dbReference type="NCBI Taxonomy" id="639283"/>
    <lineage>
        <taxon>Bacteria</taxon>
        <taxon>Pseudomonadati</taxon>
        <taxon>Pseudomonadota</taxon>
        <taxon>Alphaproteobacteria</taxon>
        <taxon>Hyphomicrobiales</taxon>
        <taxon>Xanthobacteraceae</taxon>
        <taxon>Ancylobacter</taxon>
    </lineage>
</organism>
<dbReference type="EMBL" id="CP002026">
    <property type="protein sequence ID" value="ADH90823.1"/>
    <property type="molecule type" value="Genomic_DNA"/>
</dbReference>
<sequence length="31" mass="3148">MPPRLGGGFEPLVGRISLQNGPRGDAPSDVG</sequence>
<dbReference type="STRING" id="639283.Snov_3549"/>
<evidence type="ECO:0000256" key="1">
    <source>
        <dbReference type="SAM" id="MobiDB-lite"/>
    </source>
</evidence>
<keyword evidence="3" id="KW-1185">Reference proteome</keyword>
<reference evidence="2 3" key="1">
    <citation type="journal article" date="2012" name="Stand. Genomic Sci.">
        <title>Complete genome sequence of the facultatively chemolithoautotrophic and methylotrophic alpha Proteobacterium Starkeya novella type strain (ATCC 8093(T)).</title>
        <authorList>
            <person name="Kappler U."/>
            <person name="Davenport K."/>
            <person name="Beatson S."/>
            <person name="Lucas S."/>
            <person name="Lapidus A."/>
            <person name="Copeland A."/>
            <person name="Berry K.W."/>
            <person name="Glavina Del Rio T."/>
            <person name="Hammon N."/>
            <person name="Dalin E."/>
            <person name="Tice H."/>
            <person name="Pitluck S."/>
            <person name="Richardson P."/>
            <person name="Bruce D."/>
            <person name="Goodwin L.A."/>
            <person name="Han C."/>
            <person name="Tapia R."/>
            <person name="Detter J.C."/>
            <person name="Chang Y.J."/>
            <person name="Jeffries C.D."/>
            <person name="Land M."/>
            <person name="Hauser L."/>
            <person name="Kyrpides N.C."/>
            <person name="Goker M."/>
            <person name="Ivanova N."/>
            <person name="Klenk H.P."/>
            <person name="Woyke T."/>
        </authorList>
    </citation>
    <scope>NUCLEOTIDE SEQUENCE [LARGE SCALE GENOMIC DNA]</scope>
    <source>
        <strain evidence="3">ATCC 8093 / DSM 506 / JCM 20403 / CCM 1077 / IAM 12100 / NBRC 12443 / NCIMB 10456</strain>
    </source>
</reference>
<evidence type="ECO:0000313" key="2">
    <source>
        <dbReference type="EMBL" id="ADH90823.1"/>
    </source>
</evidence>
<gene>
    <name evidence="2" type="ordered locus">Snov_3549</name>
</gene>